<gene>
    <name evidence="4" type="ORF">SAMN04487892_2405</name>
</gene>
<dbReference type="OrthoDB" id="1013900at2"/>
<feature type="chain" id="PRO_5011702150" evidence="2">
    <location>
        <begin position="22"/>
        <end position="526"/>
    </location>
</feature>
<protein>
    <submittedName>
        <fullName evidence="4">Spondin_N</fullName>
    </submittedName>
</protein>
<feature type="signal peptide" evidence="2">
    <location>
        <begin position="1"/>
        <end position="21"/>
    </location>
</feature>
<keyword evidence="5" id="KW-1185">Reference proteome</keyword>
<sequence>MKTLKLLFTLFIFGTLIVSCSDDDNSITPVQLNAGVLNGGPFTFTVDGTPDMVSGITLDASELVGSNSGFVITDDTGAILGMPPTIEALEGVDFDAAGTGICLIYHVVYEGGLQGLETGMNLNNLSGEYDLSNSIMVTRNANPSASFTVTIENVITPKTYFSSGPTEGIPPGASVTYSFNAGIGHYLNFATMLGQSNDLFFAPYENGIELYDENRVALTGDITNLVTLWDAGTEVNEEPGVGPNQAPRQPEPNTGMDENGTVESLENISDGFMYPEVAEMIRVELSHDGGTEFTLTINNISDMSGLTSPFAPGAWVIHGDGIAPFFMEGMPSSVGLERMAEDGNNEMTAMELNQNSGYVSPFAPGAFGINSPVFEEGVAATMAFEALAEDADPSGYDNIFNTPVGASGPGPIFPGDVFSFDFTAENGDILSFATMLGQSNDWVVGSEGISLFENGMPISGDITLELHIYDSGTEVDQYPGAGADQAPRQSGPDTGAAENGLVMEEIDLPENIPAIENLVRVTITVN</sequence>
<evidence type="ECO:0000256" key="1">
    <source>
        <dbReference type="SAM" id="MobiDB-lite"/>
    </source>
</evidence>
<evidence type="ECO:0000313" key="4">
    <source>
        <dbReference type="EMBL" id="SDW83245.1"/>
    </source>
</evidence>
<accession>A0A1H2WRR2</accession>
<dbReference type="RefSeq" id="WP_090293303.1">
    <property type="nucleotide sequence ID" value="NZ_FNKI01000001.1"/>
</dbReference>
<feature type="domain" description="Spondin" evidence="3">
    <location>
        <begin position="425"/>
        <end position="474"/>
    </location>
</feature>
<dbReference type="InterPro" id="IPR009465">
    <property type="entry name" value="Spondin_N"/>
</dbReference>
<dbReference type="EMBL" id="FNMY01000003">
    <property type="protein sequence ID" value="SDW83245.1"/>
    <property type="molecule type" value="Genomic_DNA"/>
</dbReference>
<proteinExistence type="predicted"/>
<reference evidence="5" key="1">
    <citation type="submission" date="2016-10" db="EMBL/GenBank/DDBJ databases">
        <authorList>
            <person name="Varghese N."/>
            <person name="Submissions S."/>
        </authorList>
    </citation>
    <scope>NUCLEOTIDE SEQUENCE [LARGE SCALE GENOMIC DNA]</scope>
    <source>
        <strain evidence="5">DSM 25030</strain>
    </source>
</reference>
<keyword evidence="2" id="KW-0732">Signal</keyword>
<dbReference type="NCBIfam" id="NF038123">
    <property type="entry name" value="NF038123_dom"/>
    <property type="match status" value="3"/>
</dbReference>
<evidence type="ECO:0000313" key="5">
    <source>
        <dbReference type="Proteomes" id="UP000199592"/>
    </source>
</evidence>
<dbReference type="Gene3D" id="2.60.40.2130">
    <property type="entry name" value="F-spondin domain"/>
    <property type="match status" value="2"/>
</dbReference>
<dbReference type="Proteomes" id="UP000199592">
    <property type="component" value="Unassembled WGS sequence"/>
</dbReference>
<dbReference type="Pfam" id="PF06468">
    <property type="entry name" value="Spond_N"/>
    <property type="match status" value="1"/>
</dbReference>
<dbReference type="STRING" id="1073328.SAMN05216294_1025"/>
<organism evidence="4 5">
    <name type="scientific">Flagellimonas zhangzhouensis</name>
    <dbReference type="NCBI Taxonomy" id="1073328"/>
    <lineage>
        <taxon>Bacteria</taxon>
        <taxon>Pseudomonadati</taxon>
        <taxon>Bacteroidota</taxon>
        <taxon>Flavobacteriia</taxon>
        <taxon>Flavobacteriales</taxon>
        <taxon>Flavobacteriaceae</taxon>
        <taxon>Flagellimonas</taxon>
    </lineage>
</organism>
<feature type="region of interest" description="Disordered" evidence="1">
    <location>
        <begin position="475"/>
        <end position="497"/>
    </location>
</feature>
<dbReference type="AlphaFoldDB" id="A0A1H2WRR2"/>
<name>A0A1H2WRR2_9FLAO</name>
<dbReference type="PROSITE" id="PS51257">
    <property type="entry name" value="PROKAR_LIPOPROTEIN"/>
    <property type="match status" value="1"/>
</dbReference>
<evidence type="ECO:0000259" key="3">
    <source>
        <dbReference type="Pfam" id="PF06468"/>
    </source>
</evidence>
<dbReference type="InterPro" id="IPR038678">
    <property type="entry name" value="Spondin_N_sf"/>
</dbReference>
<feature type="region of interest" description="Disordered" evidence="1">
    <location>
        <begin position="234"/>
        <end position="261"/>
    </location>
</feature>
<evidence type="ECO:0000256" key="2">
    <source>
        <dbReference type="SAM" id="SignalP"/>
    </source>
</evidence>